<name>A0A518H952_9BACT</name>
<feature type="domain" description="AMP-dependent synthetase/ligase" evidence="2">
    <location>
        <begin position="41"/>
        <end position="412"/>
    </location>
</feature>
<evidence type="ECO:0000259" key="2">
    <source>
        <dbReference type="Pfam" id="PF00501"/>
    </source>
</evidence>
<feature type="region of interest" description="Disordered" evidence="1">
    <location>
        <begin position="353"/>
        <end position="379"/>
    </location>
</feature>
<evidence type="ECO:0000313" key="3">
    <source>
        <dbReference type="EMBL" id="QDV37361.1"/>
    </source>
</evidence>
<dbReference type="Gene3D" id="3.30.300.30">
    <property type="match status" value="1"/>
</dbReference>
<accession>A0A518H952</accession>
<dbReference type="InterPro" id="IPR050237">
    <property type="entry name" value="ATP-dep_AMP-bd_enzyme"/>
</dbReference>
<dbReference type="PROSITE" id="PS00455">
    <property type="entry name" value="AMP_BINDING"/>
    <property type="match status" value="1"/>
</dbReference>
<dbReference type="SUPFAM" id="SSF56801">
    <property type="entry name" value="Acetyl-CoA synthetase-like"/>
    <property type="match status" value="1"/>
</dbReference>
<gene>
    <name evidence="3" type="primary">aas</name>
    <name evidence="3" type="ORF">ElP_52990</name>
</gene>
<dbReference type="InterPro" id="IPR000873">
    <property type="entry name" value="AMP-dep_synth/lig_dom"/>
</dbReference>
<dbReference type="KEGG" id="tpla:ElP_52990"/>
<evidence type="ECO:0000313" key="4">
    <source>
        <dbReference type="Proteomes" id="UP000317835"/>
    </source>
</evidence>
<dbReference type="Pfam" id="PF00501">
    <property type="entry name" value="AMP-binding"/>
    <property type="match status" value="1"/>
</dbReference>
<evidence type="ECO:0000256" key="1">
    <source>
        <dbReference type="SAM" id="MobiDB-lite"/>
    </source>
</evidence>
<reference evidence="3 4" key="1">
    <citation type="submission" date="2019-02" db="EMBL/GenBank/DDBJ databases">
        <title>Deep-cultivation of Planctomycetes and their phenomic and genomic characterization uncovers novel biology.</title>
        <authorList>
            <person name="Wiegand S."/>
            <person name="Jogler M."/>
            <person name="Boedeker C."/>
            <person name="Pinto D."/>
            <person name="Vollmers J."/>
            <person name="Rivas-Marin E."/>
            <person name="Kohn T."/>
            <person name="Peeters S.H."/>
            <person name="Heuer A."/>
            <person name="Rast P."/>
            <person name="Oberbeckmann S."/>
            <person name="Bunk B."/>
            <person name="Jeske O."/>
            <person name="Meyerdierks A."/>
            <person name="Storesund J.E."/>
            <person name="Kallscheuer N."/>
            <person name="Luecker S."/>
            <person name="Lage O.M."/>
            <person name="Pohl T."/>
            <person name="Merkel B.J."/>
            <person name="Hornburger P."/>
            <person name="Mueller R.-W."/>
            <person name="Bruemmer F."/>
            <person name="Labrenz M."/>
            <person name="Spormann A.M."/>
            <person name="Op den Camp H."/>
            <person name="Overmann J."/>
            <person name="Amann R."/>
            <person name="Jetten M.S.M."/>
            <person name="Mascher T."/>
            <person name="Medema M.H."/>
            <person name="Devos D.P."/>
            <person name="Kaster A.-K."/>
            <person name="Ovreas L."/>
            <person name="Rohde M."/>
            <person name="Galperin M.Y."/>
            <person name="Jogler C."/>
        </authorList>
    </citation>
    <scope>NUCLEOTIDE SEQUENCE [LARGE SCALE GENOMIC DNA]</scope>
    <source>
        <strain evidence="3 4">ElP</strain>
    </source>
</reference>
<dbReference type="PANTHER" id="PTHR43767:SF10">
    <property type="entry name" value="SURFACTIN SYNTHASE SUBUNIT 1"/>
    <property type="match status" value="1"/>
</dbReference>
<proteinExistence type="predicted"/>
<dbReference type="EMBL" id="CP036426">
    <property type="protein sequence ID" value="QDV37361.1"/>
    <property type="molecule type" value="Genomic_DNA"/>
</dbReference>
<dbReference type="AlphaFoldDB" id="A0A518H952"/>
<dbReference type="Gene3D" id="3.40.50.12780">
    <property type="entry name" value="N-terminal domain of ligase-like"/>
    <property type="match status" value="1"/>
</dbReference>
<organism evidence="3 4">
    <name type="scientific">Tautonia plasticadhaerens</name>
    <dbReference type="NCBI Taxonomy" id="2527974"/>
    <lineage>
        <taxon>Bacteria</taxon>
        <taxon>Pseudomonadati</taxon>
        <taxon>Planctomycetota</taxon>
        <taxon>Planctomycetia</taxon>
        <taxon>Isosphaerales</taxon>
        <taxon>Isosphaeraceae</taxon>
        <taxon>Tautonia</taxon>
    </lineage>
</organism>
<dbReference type="Proteomes" id="UP000317835">
    <property type="component" value="Chromosome"/>
</dbReference>
<dbReference type="InterPro" id="IPR042099">
    <property type="entry name" value="ANL_N_sf"/>
</dbReference>
<protein>
    <submittedName>
        <fullName evidence="3">Bifunctional protein Aas</fullName>
    </submittedName>
</protein>
<dbReference type="InterPro" id="IPR020845">
    <property type="entry name" value="AMP-binding_CS"/>
</dbReference>
<keyword evidence="4" id="KW-1185">Reference proteome</keyword>
<dbReference type="InterPro" id="IPR045851">
    <property type="entry name" value="AMP-bd_C_sf"/>
</dbReference>
<dbReference type="PANTHER" id="PTHR43767">
    <property type="entry name" value="LONG-CHAIN-FATTY-ACID--COA LIGASE"/>
    <property type="match status" value="1"/>
</dbReference>
<sequence>MMSVETAARPVGAEATPAPLVSMPPMPASWSSLGRAFVCSARHRAGAPAFADSTGAALSYRQALIKALALGRVLERVIGPARNVGVLLPPTCAGAVTNLALTLRGRVPVNLNYTANQESVDSAVDQAQITHVLSSKRMLDRIPLRPKGQLVVLEDVAKLVGPLDKAWAASVALLIPISAMGSVLPGLKHEDLDAPATIIFTSGSTGQPKGVVLTHRNILSNARQIESHIHLTPADVVLGILPFFHSFGFTVPLWTVACIGLKGVYHTNPLDAQVIAKLTREHKATVILATPTFVRGYLKRCKKEDFSSVRLLVLGAEKLKPELAGQIREAWGIDPLEGYGCTETGPVVSVNSPYERKATDGRPVPGNRPGTVGQPMPGTTIKTIDPETGADLPPGREGIICVKGPQIMPGYLDRPDATSEVLQSGWYSTGDLGLVDPDGFLSITDRLSRFSKVAGEMVPHGVVESAINEAAGGGGDQVAVVTSLPDPKRGERLVVLHTPGLAMSPQDVARRLQSGTLPKLWIPSADDFVAVEEIPVLGSGKLDLRRLREIARERLGG</sequence>